<dbReference type="Pfam" id="PF00582">
    <property type="entry name" value="Usp"/>
    <property type="match status" value="1"/>
</dbReference>
<comment type="similarity">
    <text evidence="1">Belongs to the universal stress protein A family.</text>
</comment>
<dbReference type="InterPro" id="IPR014729">
    <property type="entry name" value="Rossmann-like_a/b/a_fold"/>
</dbReference>
<protein>
    <submittedName>
        <fullName evidence="3">Universal stress protein</fullName>
    </submittedName>
</protein>
<evidence type="ECO:0000259" key="2">
    <source>
        <dbReference type="Pfam" id="PF00582"/>
    </source>
</evidence>
<dbReference type="PANTHER" id="PTHR46268">
    <property type="entry name" value="STRESS RESPONSE PROTEIN NHAX"/>
    <property type="match status" value="1"/>
</dbReference>
<evidence type="ECO:0000256" key="1">
    <source>
        <dbReference type="ARBA" id="ARBA00008791"/>
    </source>
</evidence>
<proteinExistence type="inferred from homology"/>
<dbReference type="EMBL" id="JBHSFA010000004">
    <property type="protein sequence ID" value="MFC4541879.1"/>
    <property type="molecule type" value="Genomic_DNA"/>
</dbReference>
<dbReference type="Gene3D" id="3.40.50.620">
    <property type="entry name" value="HUPs"/>
    <property type="match status" value="1"/>
</dbReference>
<dbReference type="PANTHER" id="PTHR46268:SF6">
    <property type="entry name" value="UNIVERSAL STRESS PROTEIN UP12"/>
    <property type="match status" value="1"/>
</dbReference>
<evidence type="ECO:0000313" key="3">
    <source>
        <dbReference type="EMBL" id="MFC4541879.1"/>
    </source>
</evidence>
<organism evidence="3 4">
    <name type="scientific">Halosolutus amylolyticus</name>
    <dbReference type="NCBI Taxonomy" id="2932267"/>
    <lineage>
        <taxon>Archaea</taxon>
        <taxon>Methanobacteriati</taxon>
        <taxon>Methanobacteriota</taxon>
        <taxon>Stenosarchaea group</taxon>
        <taxon>Halobacteria</taxon>
        <taxon>Halobacteriales</taxon>
        <taxon>Natrialbaceae</taxon>
        <taxon>Halosolutus</taxon>
    </lineage>
</organism>
<dbReference type="PRINTS" id="PR01438">
    <property type="entry name" value="UNVRSLSTRESS"/>
</dbReference>
<dbReference type="RefSeq" id="WP_250142687.1">
    <property type="nucleotide sequence ID" value="NZ_JALIQP010000008.1"/>
</dbReference>
<comment type="caution">
    <text evidence="3">The sequence shown here is derived from an EMBL/GenBank/DDBJ whole genome shotgun (WGS) entry which is preliminary data.</text>
</comment>
<keyword evidence="4" id="KW-1185">Reference proteome</keyword>
<dbReference type="InterPro" id="IPR006015">
    <property type="entry name" value="Universal_stress_UspA"/>
</dbReference>
<evidence type="ECO:0000313" key="4">
    <source>
        <dbReference type="Proteomes" id="UP001595898"/>
    </source>
</evidence>
<dbReference type="Proteomes" id="UP001595898">
    <property type="component" value="Unassembled WGS sequence"/>
</dbReference>
<dbReference type="InterPro" id="IPR006016">
    <property type="entry name" value="UspA"/>
</dbReference>
<gene>
    <name evidence="3" type="ORF">ACFO5R_08045</name>
</gene>
<feature type="domain" description="UspA" evidence="2">
    <location>
        <begin position="4"/>
        <end position="123"/>
    </location>
</feature>
<dbReference type="CDD" id="cd00293">
    <property type="entry name" value="USP-like"/>
    <property type="match status" value="1"/>
</dbReference>
<accession>A0ABD5PMV4</accession>
<dbReference type="AlphaFoldDB" id="A0ABD5PMV4"/>
<sequence>MQYLVGTESVHTTAAICDYLDDRATVDDEVTVVSVAPSESPAAQRDSREALNVAPVRLAAIGSVETELREGEPAAELLAAAGEIGADEIVIGAHGGTPGATVDVGSTAEEVLANAARPVVVVPIPDL</sequence>
<dbReference type="SUPFAM" id="SSF52402">
    <property type="entry name" value="Adenine nucleotide alpha hydrolases-like"/>
    <property type="match status" value="1"/>
</dbReference>
<name>A0ABD5PMV4_9EURY</name>
<reference evidence="3 4" key="1">
    <citation type="journal article" date="2019" name="Int. J. Syst. Evol. Microbiol.">
        <title>The Global Catalogue of Microorganisms (GCM) 10K type strain sequencing project: providing services to taxonomists for standard genome sequencing and annotation.</title>
        <authorList>
            <consortium name="The Broad Institute Genomics Platform"/>
            <consortium name="The Broad Institute Genome Sequencing Center for Infectious Disease"/>
            <person name="Wu L."/>
            <person name="Ma J."/>
        </authorList>
    </citation>
    <scope>NUCLEOTIDE SEQUENCE [LARGE SCALE GENOMIC DNA]</scope>
    <source>
        <strain evidence="3 4">WLHS5</strain>
    </source>
</reference>